<evidence type="ECO:0000313" key="2">
    <source>
        <dbReference type="EMBL" id="MFG6462984.1"/>
    </source>
</evidence>
<dbReference type="RefSeq" id="WP_394511830.1">
    <property type="nucleotide sequence ID" value="NZ_JBIGHX010000005.1"/>
</dbReference>
<gene>
    <name evidence="2" type="ORF">ACG04Q_15530</name>
</gene>
<feature type="chain" id="PRO_5046716534" evidence="1">
    <location>
        <begin position="20"/>
        <end position="181"/>
    </location>
</feature>
<accession>A0ABW7GMD7</accession>
<evidence type="ECO:0000256" key="1">
    <source>
        <dbReference type="SAM" id="SignalP"/>
    </source>
</evidence>
<evidence type="ECO:0000313" key="3">
    <source>
        <dbReference type="Proteomes" id="UP001606302"/>
    </source>
</evidence>
<sequence length="181" mass="19205">MRRLLVPLALFASLLPAHAESVKTPCGSFAAPDGLQVLDRDDKPDAKTGKPSGMVVFSRANDLPRAVFIVVCSYTEPDAAKPFDAQEAAVRMGNPFDRKLTRDAAKPQAVGGVDGARFEGTLPNGLRAISYTADKGGYRLVVLLKGPANSPYRELTDQFAKGIEGFSWMLPAADGAASAPQ</sequence>
<dbReference type="Proteomes" id="UP001606302">
    <property type="component" value="Unassembled WGS sequence"/>
</dbReference>
<name>A0ABW7GMD7_9BURK</name>
<keyword evidence="3" id="KW-1185">Reference proteome</keyword>
<comment type="caution">
    <text evidence="2">The sequence shown here is derived from an EMBL/GenBank/DDBJ whole genome shotgun (WGS) entry which is preliminary data.</text>
</comment>
<feature type="signal peptide" evidence="1">
    <location>
        <begin position="1"/>
        <end position="19"/>
    </location>
</feature>
<dbReference type="EMBL" id="JBIGHX010000005">
    <property type="protein sequence ID" value="MFG6462984.1"/>
    <property type="molecule type" value="Genomic_DNA"/>
</dbReference>
<organism evidence="2 3">
    <name type="scientific">Pelomonas lactea</name>
    <dbReference type="NCBI Taxonomy" id="3299030"/>
    <lineage>
        <taxon>Bacteria</taxon>
        <taxon>Pseudomonadati</taxon>
        <taxon>Pseudomonadota</taxon>
        <taxon>Betaproteobacteria</taxon>
        <taxon>Burkholderiales</taxon>
        <taxon>Sphaerotilaceae</taxon>
        <taxon>Roseateles</taxon>
    </lineage>
</organism>
<keyword evidence="1" id="KW-0732">Signal</keyword>
<proteinExistence type="predicted"/>
<reference evidence="2 3" key="1">
    <citation type="submission" date="2024-08" db="EMBL/GenBank/DDBJ databases">
        <authorList>
            <person name="Lu H."/>
        </authorList>
    </citation>
    <scope>NUCLEOTIDE SEQUENCE [LARGE SCALE GENOMIC DNA]</scope>
    <source>
        <strain evidence="2 3">DXS20W</strain>
    </source>
</reference>
<protein>
    <submittedName>
        <fullName evidence="2">Uncharacterized protein</fullName>
    </submittedName>
</protein>